<dbReference type="EMBL" id="JPGG01000012">
    <property type="protein sequence ID" value="KGC20346.1"/>
    <property type="molecule type" value="Genomic_DNA"/>
</dbReference>
<dbReference type="InterPro" id="IPR052048">
    <property type="entry name" value="ST_Response_Regulator"/>
</dbReference>
<protein>
    <submittedName>
        <fullName evidence="3">Response regulator</fullName>
    </submittedName>
</protein>
<gene>
    <name evidence="3" type="ORF">DM48_7943</name>
</gene>
<evidence type="ECO:0000313" key="4">
    <source>
        <dbReference type="Proteomes" id="UP000029590"/>
    </source>
</evidence>
<name>A0AAW3FCU7_BURGA</name>
<evidence type="ECO:0000313" key="3">
    <source>
        <dbReference type="EMBL" id="KGC20346.1"/>
    </source>
</evidence>
<dbReference type="InterPro" id="IPR001789">
    <property type="entry name" value="Sig_transdc_resp-reg_receiver"/>
</dbReference>
<dbReference type="PROSITE" id="PS50110">
    <property type="entry name" value="RESPONSE_REGULATORY"/>
    <property type="match status" value="1"/>
</dbReference>
<dbReference type="Gene3D" id="3.40.50.2300">
    <property type="match status" value="1"/>
</dbReference>
<feature type="domain" description="Response regulatory" evidence="2">
    <location>
        <begin position="23"/>
        <end position="139"/>
    </location>
</feature>
<dbReference type="PANTHER" id="PTHR43228">
    <property type="entry name" value="TWO-COMPONENT RESPONSE REGULATOR"/>
    <property type="match status" value="1"/>
</dbReference>
<comment type="caution">
    <text evidence="3">The sequence shown here is derived from an EMBL/GenBank/DDBJ whole genome shotgun (WGS) entry which is preliminary data.</text>
</comment>
<dbReference type="Proteomes" id="UP000029590">
    <property type="component" value="Unassembled WGS sequence"/>
</dbReference>
<feature type="modified residue" description="4-aspartylphosphate" evidence="1">
    <location>
        <position position="72"/>
    </location>
</feature>
<evidence type="ECO:0000259" key="2">
    <source>
        <dbReference type="PROSITE" id="PS50110"/>
    </source>
</evidence>
<dbReference type="SMART" id="SM00448">
    <property type="entry name" value="REC"/>
    <property type="match status" value="1"/>
</dbReference>
<reference evidence="3 4" key="1">
    <citation type="submission" date="2014-04" db="EMBL/GenBank/DDBJ databases">
        <authorList>
            <person name="Bishop-Lilly K.A."/>
            <person name="Broomall S.M."/>
            <person name="Chain P.S."/>
            <person name="Chertkov O."/>
            <person name="Coyne S.R."/>
            <person name="Daligault H.E."/>
            <person name="Davenport K.W."/>
            <person name="Erkkila T."/>
            <person name="Frey K.G."/>
            <person name="Gibbons H.S."/>
            <person name="Gu W."/>
            <person name="Jaissle J."/>
            <person name="Johnson S.L."/>
            <person name="Koroleva G.I."/>
            <person name="Ladner J.T."/>
            <person name="Lo C.-C."/>
            <person name="Minogue T.D."/>
            <person name="Munk C."/>
            <person name="Palacios G.F."/>
            <person name="Redden C.L."/>
            <person name="Rosenzweig C.N."/>
            <person name="Scholz M.B."/>
            <person name="Teshima H."/>
            <person name="Xu Y."/>
        </authorList>
    </citation>
    <scope>NUCLEOTIDE SEQUENCE [LARGE SCALE GENOMIC DNA]</scope>
    <source>
        <strain evidence="4">gladioli</strain>
    </source>
</reference>
<dbReference type="AlphaFoldDB" id="A0AAW3FCU7"/>
<dbReference type="InterPro" id="IPR011006">
    <property type="entry name" value="CheY-like_superfamily"/>
</dbReference>
<accession>A0AAW3FCU7</accession>
<dbReference type="Pfam" id="PF00072">
    <property type="entry name" value="Response_reg"/>
    <property type="match status" value="1"/>
</dbReference>
<evidence type="ECO:0000256" key="1">
    <source>
        <dbReference type="PROSITE-ProRule" id="PRU00169"/>
    </source>
</evidence>
<organism evidence="3 4">
    <name type="scientific">Burkholderia gladioli</name>
    <name type="common">Pseudomonas marginata</name>
    <name type="synonym">Phytomonas marginata</name>
    <dbReference type="NCBI Taxonomy" id="28095"/>
    <lineage>
        <taxon>Bacteria</taxon>
        <taxon>Pseudomonadati</taxon>
        <taxon>Pseudomonadota</taxon>
        <taxon>Betaproteobacteria</taxon>
        <taxon>Burkholderiales</taxon>
        <taxon>Burkholderiaceae</taxon>
        <taxon>Burkholderia</taxon>
    </lineage>
</organism>
<dbReference type="RefSeq" id="WP_080752295.1">
    <property type="nucleotide sequence ID" value="NZ_CADEVP010000020.1"/>
</dbReference>
<dbReference type="PANTHER" id="PTHR43228:SF1">
    <property type="entry name" value="TWO-COMPONENT RESPONSE REGULATOR ARR22"/>
    <property type="match status" value="1"/>
</dbReference>
<sequence length="142" mass="15508">MEFGTTGMCSGRRVSKPLGRPVRVLVVDDNEDSGDIVSLYLSVMGFDAHYVTEPEKAEEEAGRYGPDIVLIDINMPRMDGFAVATALRRAGPTHNTVLVAFTSESWDNIETQALAADFDGYFRKATVPAELVVFLSAYVDAN</sequence>
<dbReference type="GO" id="GO:0000160">
    <property type="term" value="P:phosphorelay signal transduction system"/>
    <property type="evidence" value="ECO:0007669"/>
    <property type="project" value="InterPro"/>
</dbReference>
<proteinExistence type="predicted"/>
<dbReference type="SUPFAM" id="SSF52172">
    <property type="entry name" value="CheY-like"/>
    <property type="match status" value="1"/>
</dbReference>
<keyword evidence="1" id="KW-0597">Phosphoprotein</keyword>